<dbReference type="InterPro" id="IPR050791">
    <property type="entry name" value="Aldo-Keto_reductase"/>
</dbReference>
<dbReference type="InterPro" id="IPR036812">
    <property type="entry name" value="NAD(P)_OxRdtase_dom_sf"/>
</dbReference>
<keyword evidence="1" id="KW-0560">Oxidoreductase</keyword>
<sequence length="336" mass="36907">MVKIVGNEVGPLGYGLMRLTWSVTPASKTQSLGAMKTALDKGCSFWNGGTFYGTPEYNSLHLLNEYFTQYPSDADKVVLSIKGGMNAATRQPDGSREGVRQSIDESLRVLDGKKKLDIFECARVDSKVPVEVTIRAAAEYIKEGKLGGIALSECSADTIRRAAKVHPIACVEVEYSLWATEIEENGVAQACKENNIPIVAYSPLGRGFLTGQIKTPNDIPEDDMRRHMPRFQPDVFDENLKLVHEITAIADKKGCKPSQMALAWIFKTSGRGGMPEIIPIPGARVEERVLENTTLVSLTDSEFDELNAVIKRIPVVGGRYPEAFSHMNFGDSPPEK</sequence>
<dbReference type="AlphaFoldDB" id="A0A6A6H9Y2"/>
<dbReference type="PANTHER" id="PTHR43625">
    <property type="entry name" value="AFLATOXIN B1 ALDEHYDE REDUCTASE"/>
    <property type="match status" value="1"/>
</dbReference>
<dbReference type="OrthoDB" id="37537at2759"/>
<evidence type="ECO:0000313" key="3">
    <source>
        <dbReference type="EMBL" id="KAF2234944.1"/>
    </source>
</evidence>
<reference evidence="3" key="1">
    <citation type="journal article" date="2020" name="Stud. Mycol.">
        <title>101 Dothideomycetes genomes: a test case for predicting lifestyles and emergence of pathogens.</title>
        <authorList>
            <person name="Haridas S."/>
            <person name="Albert R."/>
            <person name="Binder M."/>
            <person name="Bloem J."/>
            <person name="Labutti K."/>
            <person name="Salamov A."/>
            <person name="Andreopoulos B."/>
            <person name="Baker S."/>
            <person name="Barry K."/>
            <person name="Bills G."/>
            <person name="Bluhm B."/>
            <person name="Cannon C."/>
            <person name="Castanera R."/>
            <person name="Culley D."/>
            <person name="Daum C."/>
            <person name="Ezra D."/>
            <person name="Gonzalez J."/>
            <person name="Henrissat B."/>
            <person name="Kuo A."/>
            <person name="Liang C."/>
            <person name="Lipzen A."/>
            <person name="Lutzoni F."/>
            <person name="Magnuson J."/>
            <person name="Mondo S."/>
            <person name="Nolan M."/>
            <person name="Ohm R."/>
            <person name="Pangilinan J."/>
            <person name="Park H.-J."/>
            <person name="Ramirez L."/>
            <person name="Alfaro M."/>
            <person name="Sun H."/>
            <person name="Tritt A."/>
            <person name="Yoshinaga Y."/>
            <person name="Zwiers L.-H."/>
            <person name="Turgeon B."/>
            <person name="Goodwin S."/>
            <person name="Spatafora J."/>
            <person name="Crous P."/>
            <person name="Grigoriev I."/>
        </authorList>
    </citation>
    <scope>NUCLEOTIDE SEQUENCE</scope>
    <source>
        <strain evidence="3">Tuck. ex Michener</strain>
    </source>
</reference>
<dbReference type="Gene3D" id="3.20.20.100">
    <property type="entry name" value="NADP-dependent oxidoreductase domain"/>
    <property type="match status" value="1"/>
</dbReference>
<proteinExistence type="predicted"/>
<dbReference type="CDD" id="cd19077">
    <property type="entry name" value="AKR_AKR8A1-2"/>
    <property type="match status" value="1"/>
</dbReference>
<gene>
    <name evidence="3" type="ORF">EV356DRAFT_566860</name>
</gene>
<dbReference type="GO" id="GO:0005737">
    <property type="term" value="C:cytoplasm"/>
    <property type="evidence" value="ECO:0007669"/>
    <property type="project" value="TreeGrafter"/>
</dbReference>
<dbReference type="SUPFAM" id="SSF51430">
    <property type="entry name" value="NAD(P)-linked oxidoreductase"/>
    <property type="match status" value="1"/>
</dbReference>
<dbReference type="Pfam" id="PF00248">
    <property type="entry name" value="Aldo_ket_red"/>
    <property type="match status" value="1"/>
</dbReference>
<dbReference type="EMBL" id="ML991795">
    <property type="protein sequence ID" value="KAF2234944.1"/>
    <property type="molecule type" value="Genomic_DNA"/>
</dbReference>
<evidence type="ECO:0000259" key="2">
    <source>
        <dbReference type="Pfam" id="PF00248"/>
    </source>
</evidence>
<dbReference type="InterPro" id="IPR023210">
    <property type="entry name" value="NADP_OxRdtase_dom"/>
</dbReference>
<feature type="domain" description="NADP-dependent oxidoreductase" evidence="2">
    <location>
        <begin position="11"/>
        <end position="310"/>
    </location>
</feature>
<evidence type="ECO:0000256" key="1">
    <source>
        <dbReference type="ARBA" id="ARBA00023002"/>
    </source>
</evidence>
<evidence type="ECO:0000313" key="4">
    <source>
        <dbReference type="Proteomes" id="UP000800092"/>
    </source>
</evidence>
<name>A0A6A6H9Y2_VIRVR</name>
<accession>A0A6A6H9Y2</accession>
<dbReference type="Proteomes" id="UP000800092">
    <property type="component" value="Unassembled WGS sequence"/>
</dbReference>
<protein>
    <submittedName>
        <fullName evidence="3">Aldo/keto reductase</fullName>
    </submittedName>
</protein>
<keyword evidence="4" id="KW-1185">Reference proteome</keyword>
<dbReference type="GO" id="GO:0016491">
    <property type="term" value="F:oxidoreductase activity"/>
    <property type="evidence" value="ECO:0007669"/>
    <property type="project" value="UniProtKB-KW"/>
</dbReference>
<organism evidence="3 4">
    <name type="scientific">Viridothelium virens</name>
    <name type="common">Speckled blister lichen</name>
    <name type="synonym">Trypethelium virens</name>
    <dbReference type="NCBI Taxonomy" id="1048519"/>
    <lineage>
        <taxon>Eukaryota</taxon>
        <taxon>Fungi</taxon>
        <taxon>Dikarya</taxon>
        <taxon>Ascomycota</taxon>
        <taxon>Pezizomycotina</taxon>
        <taxon>Dothideomycetes</taxon>
        <taxon>Dothideomycetes incertae sedis</taxon>
        <taxon>Trypetheliales</taxon>
        <taxon>Trypetheliaceae</taxon>
        <taxon>Viridothelium</taxon>
    </lineage>
</organism>
<dbReference type="PANTHER" id="PTHR43625:SF78">
    <property type="entry name" value="PYRIDOXAL REDUCTASE-RELATED"/>
    <property type="match status" value="1"/>
</dbReference>